<evidence type="ECO:0000313" key="2">
    <source>
        <dbReference type="Proteomes" id="UP000198897"/>
    </source>
</evidence>
<dbReference type="EMBL" id="FOOG01000009">
    <property type="protein sequence ID" value="SFF80536.1"/>
    <property type="molecule type" value="Genomic_DNA"/>
</dbReference>
<accession>A0A1I2LTX2</accession>
<dbReference type="AlphaFoldDB" id="A0A1I2LTX2"/>
<evidence type="ECO:0000313" key="1">
    <source>
        <dbReference type="EMBL" id="SFF80536.1"/>
    </source>
</evidence>
<protein>
    <recommendedName>
        <fullName evidence="3">DUF2158 domain-containing protein</fullName>
    </recommendedName>
</protein>
<proteinExistence type="predicted"/>
<evidence type="ECO:0008006" key="3">
    <source>
        <dbReference type="Google" id="ProtNLM"/>
    </source>
</evidence>
<name>A0A1I2LTX2_9BACI</name>
<dbReference type="OrthoDB" id="2892251at2"/>
<organism evidence="1 2">
    <name type="scientific">Halobacillus alkaliphilus</name>
    <dbReference type="NCBI Taxonomy" id="396056"/>
    <lineage>
        <taxon>Bacteria</taxon>
        <taxon>Bacillati</taxon>
        <taxon>Bacillota</taxon>
        <taxon>Bacilli</taxon>
        <taxon>Bacillales</taxon>
        <taxon>Bacillaceae</taxon>
        <taxon>Halobacillus</taxon>
    </lineage>
</organism>
<keyword evidence="2" id="KW-1185">Reference proteome</keyword>
<sequence length="62" mass="7013">MGFSNMLNKSFKLGDKIKVISGAKKIDCDGTFIKAEDYYLVWSNGRGDILFTHLDRVTVKKV</sequence>
<dbReference type="Proteomes" id="UP000198897">
    <property type="component" value="Unassembled WGS sequence"/>
</dbReference>
<reference evidence="2" key="1">
    <citation type="submission" date="2016-10" db="EMBL/GenBank/DDBJ databases">
        <authorList>
            <person name="Varghese N."/>
            <person name="Submissions S."/>
        </authorList>
    </citation>
    <scope>NUCLEOTIDE SEQUENCE [LARGE SCALE GENOMIC DNA]</scope>
    <source>
        <strain evidence="2">FP5</strain>
    </source>
</reference>
<gene>
    <name evidence="1" type="ORF">SAMN05216353_109117</name>
</gene>
<dbReference type="RefSeq" id="WP_089751475.1">
    <property type="nucleotide sequence ID" value="NZ_FOOG01000009.1"/>
</dbReference>